<accession>A0A261S0C3</accession>
<comment type="subcellular location">
    <subcellularLocation>
        <location evidence="1">Membrane</location>
        <topology evidence="1">Multi-pass membrane protein</topology>
    </subcellularLocation>
</comment>
<evidence type="ECO:0000256" key="4">
    <source>
        <dbReference type="ARBA" id="ARBA00022989"/>
    </source>
</evidence>
<keyword evidence="5 6" id="KW-0472">Membrane</keyword>
<evidence type="ECO:0000256" key="3">
    <source>
        <dbReference type="ARBA" id="ARBA00022692"/>
    </source>
</evidence>
<dbReference type="InterPro" id="IPR036259">
    <property type="entry name" value="MFS_trans_sf"/>
</dbReference>
<dbReference type="InterPro" id="IPR011701">
    <property type="entry name" value="MFS"/>
</dbReference>
<evidence type="ECO:0000259" key="7">
    <source>
        <dbReference type="PROSITE" id="PS50850"/>
    </source>
</evidence>
<dbReference type="PANTHER" id="PTHR42718:SF9">
    <property type="entry name" value="MAJOR FACILITATOR SUPERFAMILY MULTIDRUG TRANSPORTER MFSC"/>
    <property type="match status" value="1"/>
</dbReference>
<feature type="transmembrane region" description="Helical" evidence="6">
    <location>
        <begin position="20"/>
        <end position="45"/>
    </location>
</feature>
<feature type="transmembrane region" description="Helical" evidence="6">
    <location>
        <begin position="278"/>
        <end position="299"/>
    </location>
</feature>
<dbReference type="SUPFAM" id="SSF103473">
    <property type="entry name" value="MFS general substrate transporter"/>
    <property type="match status" value="1"/>
</dbReference>
<evidence type="ECO:0000256" key="1">
    <source>
        <dbReference type="ARBA" id="ARBA00004141"/>
    </source>
</evidence>
<protein>
    <submittedName>
        <fullName evidence="8">MFS transporter</fullName>
    </submittedName>
</protein>
<keyword evidence="2" id="KW-0813">Transport</keyword>
<feature type="transmembrane region" description="Helical" evidence="6">
    <location>
        <begin position="314"/>
        <end position="333"/>
    </location>
</feature>
<dbReference type="InterPro" id="IPR020846">
    <property type="entry name" value="MFS_dom"/>
</dbReference>
<dbReference type="Gene3D" id="1.20.1250.20">
    <property type="entry name" value="MFS general substrate transporter like domains"/>
    <property type="match status" value="1"/>
</dbReference>
<keyword evidence="4 6" id="KW-1133">Transmembrane helix</keyword>
<feature type="transmembrane region" description="Helical" evidence="6">
    <location>
        <begin position="149"/>
        <end position="171"/>
    </location>
</feature>
<feature type="transmembrane region" description="Helical" evidence="6">
    <location>
        <begin position="211"/>
        <end position="228"/>
    </location>
</feature>
<keyword evidence="3 6" id="KW-0812">Transmembrane</keyword>
<sequence length="518" mass="57428">MKFSAARARALTLRHLRKDFFPWAIALAVGIDYFDNTLFGTFTSYIAGGINASPDELVWSSTAYATASVLGIVQQQWLAERLGYRRYLSICLLMFALGSLAASLSESSLELALARGFQGYFIGPMLGTCRIMLQMCFTPQQRPVATRIFLLNILVASASAPLIGGYLVAYFDWRALFIFPTIVGAILAAFAFLIVPHVGKLRPELRSATHLWPYLVFACALGGLQIVAQQVRFEIFSSSPMFTLLTVAGVAALVWVARQQWRHPRPLLRLHALREGPYRMGMLLYSCYYMLTNAIGYLVARMIQGGYGYPVENAGRLMGLTSFGSVVMALLYFRYAKLVPSKKLLIVPGFVMAAAVCLWMSLLPPDASTGWLLPPLIVRGFLLMFIALPTASVAFQIFSNDEFNHGYRFKNIVKQLSYSLSTAVVIILEQHRIAVHQTTLTEFANPSNPVFNTTAQTMVRTFEGRGYDPATAGHLVLEWLNGVIAHQATFLSLLDGFDVMIVLAIIAGLLAMLQRQIR</sequence>
<name>A0A261S0C3_9BORD</name>
<dbReference type="GO" id="GO:0022857">
    <property type="term" value="F:transmembrane transporter activity"/>
    <property type="evidence" value="ECO:0007669"/>
    <property type="project" value="InterPro"/>
</dbReference>
<dbReference type="Proteomes" id="UP000216020">
    <property type="component" value="Unassembled WGS sequence"/>
</dbReference>
<dbReference type="PROSITE" id="PS50850">
    <property type="entry name" value="MFS"/>
    <property type="match status" value="1"/>
</dbReference>
<gene>
    <name evidence="8" type="ORF">CAL29_22695</name>
</gene>
<keyword evidence="9" id="KW-1185">Reference proteome</keyword>
<evidence type="ECO:0000256" key="5">
    <source>
        <dbReference type="ARBA" id="ARBA00023136"/>
    </source>
</evidence>
<feature type="transmembrane region" description="Helical" evidence="6">
    <location>
        <begin position="376"/>
        <end position="395"/>
    </location>
</feature>
<feature type="transmembrane region" description="Helical" evidence="6">
    <location>
        <begin position="177"/>
        <end position="199"/>
    </location>
</feature>
<comment type="caution">
    <text evidence="8">The sequence shown here is derived from an EMBL/GenBank/DDBJ whole genome shotgun (WGS) entry which is preliminary data.</text>
</comment>
<evidence type="ECO:0000256" key="2">
    <source>
        <dbReference type="ARBA" id="ARBA00022448"/>
    </source>
</evidence>
<organism evidence="8 9">
    <name type="scientific">Bordetella genomosp. 10</name>
    <dbReference type="NCBI Taxonomy" id="1416804"/>
    <lineage>
        <taxon>Bacteria</taxon>
        <taxon>Pseudomonadati</taxon>
        <taxon>Pseudomonadota</taxon>
        <taxon>Betaproteobacteria</taxon>
        <taxon>Burkholderiales</taxon>
        <taxon>Alcaligenaceae</taxon>
        <taxon>Bordetella</taxon>
    </lineage>
</organism>
<evidence type="ECO:0000256" key="6">
    <source>
        <dbReference type="SAM" id="Phobius"/>
    </source>
</evidence>
<dbReference type="PANTHER" id="PTHR42718">
    <property type="entry name" value="MAJOR FACILITATOR SUPERFAMILY MULTIDRUG TRANSPORTER MFSC"/>
    <property type="match status" value="1"/>
</dbReference>
<dbReference type="GO" id="GO:0016020">
    <property type="term" value="C:membrane"/>
    <property type="evidence" value="ECO:0007669"/>
    <property type="project" value="UniProtKB-SubCell"/>
</dbReference>
<feature type="transmembrane region" description="Helical" evidence="6">
    <location>
        <begin position="490"/>
        <end position="513"/>
    </location>
</feature>
<evidence type="ECO:0000313" key="9">
    <source>
        <dbReference type="Proteomes" id="UP000216020"/>
    </source>
</evidence>
<dbReference type="EMBL" id="NEVM01000005">
    <property type="protein sequence ID" value="OZI30794.1"/>
    <property type="molecule type" value="Genomic_DNA"/>
</dbReference>
<reference evidence="9" key="1">
    <citation type="submission" date="2017-05" db="EMBL/GenBank/DDBJ databases">
        <title>Complete and WGS of Bordetella genogroups.</title>
        <authorList>
            <person name="Spilker T."/>
            <person name="Lipuma J."/>
        </authorList>
    </citation>
    <scope>NUCLEOTIDE SEQUENCE [LARGE SCALE GENOMIC DNA]</scope>
    <source>
        <strain evidence="9">AU16122</strain>
    </source>
</reference>
<feature type="transmembrane region" description="Helical" evidence="6">
    <location>
        <begin position="240"/>
        <end position="257"/>
    </location>
</feature>
<feature type="transmembrane region" description="Helical" evidence="6">
    <location>
        <begin position="345"/>
        <end position="364"/>
    </location>
</feature>
<feature type="domain" description="Major facilitator superfamily (MFS) profile" evidence="7">
    <location>
        <begin position="21"/>
        <end position="518"/>
    </location>
</feature>
<dbReference type="AlphaFoldDB" id="A0A261S0C3"/>
<feature type="transmembrane region" description="Helical" evidence="6">
    <location>
        <begin position="57"/>
        <end position="75"/>
    </location>
</feature>
<dbReference type="OrthoDB" id="8581632at2"/>
<feature type="transmembrane region" description="Helical" evidence="6">
    <location>
        <begin position="87"/>
        <end position="105"/>
    </location>
</feature>
<evidence type="ECO:0000313" key="8">
    <source>
        <dbReference type="EMBL" id="OZI30794.1"/>
    </source>
</evidence>
<dbReference type="RefSeq" id="WP_094855217.1">
    <property type="nucleotide sequence ID" value="NZ_NEVM01000005.1"/>
</dbReference>
<dbReference type="Pfam" id="PF07690">
    <property type="entry name" value="MFS_1"/>
    <property type="match status" value="1"/>
</dbReference>
<proteinExistence type="predicted"/>
<feature type="transmembrane region" description="Helical" evidence="6">
    <location>
        <begin position="117"/>
        <end position="137"/>
    </location>
</feature>